<dbReference type="EMBL" id="LYBM01000008">
    <property type="protein sequence ID" value="ODA34337.1"/>
    <property type="molecule type" value="Genomic_DNA"/>
</dbReference>
<sequence>MGSAEHIGYSVIYGLIIGFIITYASSKFVALTYVVFFSIAYTMQYSNLAYFGYWMSPMDIWLLLEKSAEVLVDGVAMIGHLSVSIVLILLVCAAFTLCFKMRQQSKQKSRALSVFGLILLLFYPVKMMLDRDFDLGRLPKLQHTAVKTSLYTASRFFAHILPDEILGLSAVKPALHPAPASLNEGLSDNIIFVMGESLSSDYMGVFGYDQPTTPWLTEQKKEGLGLIKQGFSGGLFTDISVPYLFNMIEKPNARQQIERGTANLFRLAKLHGYQTHFLSAQMRSGLALTSKIGKQWVDDYADSSSITGDEYQPVDDSQLLDWLSKIDANKKNFIVLHQNGSHEPYAIRSPLSSKVFGTSNLLEEYLNSVHYTDSILKAINSRLETLPGKWTLLFTSDHGQHVSKTAGGKGNFKYSSNYDVPIFIKSNVPQVRDLAGARFDQCPKVFQVQLSAFVAEVLGYSNDFTSCQSGYISGKRLTGDSGYMKLTRLPDTDEYQSKILYR</sequence>
<dbReference type="InterPro" id="IPR040423">
    <property type="entry name" value="PEA_transferase"/>
</dbReference>
<evidence type="ECO:0000256" key="3">
    <source>
        <dbReference type="ARBA" id="ARBA00022679"/>
    </source>
</evidence>
<feature type="domain" description="Sulfatase N-terminal" evidence="8">
    <location>
        <begin position="189"/>
        <end position="427"/>
    </location>
</feature>
<protein>
    <recommendedName>
        <fullName evidence="8">Sulfatase N-terminal domain-containing protein</fullName>
    </recommendedName>
</protein>
<organism evidence="9 10">
    <name type="scientific">Veronia pacifica</name>
    <dbReference type="NCBI Taxonomy" id="1080227"/>
    <lineage>
        <taxon>Bacteria</taxon>
        <taxon>Pseudomonadati</taxon>
        <taxon>Pseudomonadota</taxon>
        <taxon>Gammaproteobacteria</taxon>
        <taxon>Vibrionales</taxon>
        <taxon>Vibrionaceae</taxon>
        <taxon>Veronia</taxon>
    </lineage>
</organism>
<evidence type="ECO:0000256" key="1">
    <source>
        <dbReference type="ARBA" id="ARBA00004651"/>
    </source>
</evidence>
<dbReference type="CDD" id="cd16017">
    <property type="entry name" value="LptA"/>
    <property type="match status" value="1"/>
</dbReference>
<evidence type="ECO:0000256" key="6">
    <source>
        <dbReference type="ARBA" id="ARBA00023136"/>
    </source>
</evidence>
<evidence type="ECO:0000313" key="10">
    <source>
        <dbReference type="Proteomes" id="UP000094936"/>
    </source>
</evidence>
<evidence type="ECO:0000256" key="2">
    <source>
        <dbReference type="ARBA" id="ARBA00022475"/>
    </source>
</evidence>
<gene>
    <name evidence="9" type="ORF">A8L45_06325</name>
</gene>
<dbReference type="InterPro" id="IPR017850">
    <property type="entry name" value="Alkaline_phosphatase_core_sf"/>
</dbReference>
<dbReference type="PANTHER" id="PTHR30443:SF0">
    <property type="entry name" value="PHOSPHOETHANOLAMINE TRANSFERASE EPTA"/>
    <property type="match status" value="1"/>
</dbReference>
<keyword evidence="10" id="KW-1185">Reference proteome</keyword>
<proteinExistence type="predicted"/>
<feature type="transmembrane region" description="Helical" evidence="7">
    <location>
        <begin position="31"/>
        <end position="55"/>
    </location>
</feature>
<accession>A0A1C3EM57</accession>
<feature type="transmembrane region" description="Helical" evidence="7">
    <location>
        <begin position="111"/>
        <end position="129"/>
    </location>
</feature>
<dbReference type="PANTHER" id="PTHR30443">
    <property type="entry name" value="INNER MEMBRANE PROTEIN"/>
    <property type="match status" value="1"/>
</dbReference>
<dbReference type="InterPro" id="IPR058130">
    <property type="entry name" value="PEA_transf_C"/>
</dbReference>
<dbReference type="GO" id="GO:0009244">
    <property type="term" value="P:lipopolysaccharide core region biosynthetic process"/>
    <property type="evidence" value="ECO:0007669"/>
    <property type="project" value="TreeGrafter"/>
</dbReference>
<comment type="caution">
    <text evidence="9">The sequence shown here is derived from an EMBL/GenBank/DDBJ whole genome shotgun (WGS) entry which is preliminary data.</text>
</comment>
<reference evidence="9 10" key="1">
    <citation type="submission" date="2016-05" db="EMBL/GenBank/DDBJ databases">
        <title>Genomic Taxonomy of the Vibrionaceae.</title>
        <authorList>
            <person name="Gomez-Gil B."/>
            <person name="Enciso-Ibarra J."/>
        </authorList>
    </citation>
    <scope>NUCLEOTIDE SEQUENCE [LARGE SCALE GENOMIC DNA]</scope>
    <source>
        <strain evidence="9 10">CAIM 1920</strain>
    </source>
</reference>
<keyword evidence="3" id="KW-0808">Transferase</keyword>
<keyword evidence="2" id="KW-1003">Cell membrane</keyword>
<dbReference type="STRING" id="1080227.A8L45_06325"/>
<dbReference type="InterPro" id="IPR000917">
    <property type="entry name" value="Sulfatase_N"/>
</dbReference>
<evidence type="ECO:0000256" key="5">
    <source>
        <dbReference type="ARBA" id="ARBA00022989"/>
    </source>
</evidence>
<feature type="transmembrane region" description="Helical" evidence="7">
    <location>
        <begin position="75"/>
        <end position="99"/>
    </location>
</feature>
<name>A0A1C3EM57_9GAMM</name>
<dbReference type="GO" id="GO:0005886">
    <property type="term" value="C:plasma membrane"/>
    <property type="evidence" value="ECO:0007669"/>
    <property type="project" value="UniProtKB-SubCell"/>
</dbReference>
<feature type="transmembrane region" description="Helical" evidence="7">
    <location>
        <begin position="6"/>
        <end position="24"/>
    </location>
</feature>
<dbReference type="SUPFAM" id="SSF53649">
    <property type="entry name" value="Alkaline phosphatase-like"/>
    <property type="match status" value="1"/>
</dbReference>
<dbReference type="AlphaFoldDB" id="A0A1C3EM57"/>
<keyword evidence="6 7" id="KW-0472">Membrane</keyword>
<dbReference type="GO" id="GO:0016776">
    <property type="term" value="F:phosphotransferase activity, phosphate group as acceptor"/>
    <property type="evidence" value="ECO:0007669"/>
    <property type="project" value="TreeGrafter"/>
</dbReference>
<dbReference type="Gene3D" id="3.40.720.10">
    <property type="entry name" value="Alkaline Phosphatase, subunit A"/>
    <property type="match status" value="1"/>
</dbReference>
<evidence type="ECO:0000259" key="8">
    <source>
        <dbReference type="Pfam" id="PF00884"/>
    </source>
</evidence>
<dbReference type="Proteomes" id="UP000094936">
    <property type="component" value="Unassembled WGS sequence"/>
</dbReference>
<keyword evidence="4 7" id="KW-0812">Transmembrane</keyword>
<dbReference type="Pfam" id="PF00884">
    <property type="entry name" value="Sulfatase"/>
    <property type="match status" value="1"/>
</dbReference>
<evidence type="ECO:0000313" key="9">
    <source>
        <dbReference type="EMBL" id="ODA34337.1"/>
    </source>
</evidence>
<comment type="subcellular location">
    <subcellularLocation>
        <location evidence="1">Cell membrane</location>
        <topology evidence="1">Multi-pass membrane protein</topology>
    </subcellularLocation>
</comment>
<evidence type="ECO:0000256" key="7">
    <source>
        <dbReference type="SAM" id="Phobius"/>
    </source>
</evidence>
<evidence type="ECO:0000256" key="4">
    <source>
        <dbReference type="ARBA" id="ARBA00022692"/>
    </source>
</evidence>
<keyword evidence="5 7" id="KW-1133">Transmembrane helix</keyword>